<evidence type="ECO:0000313" key="2">
    <source>
        <dbReference type="EMBL" id="MCP2354560.1"/>
    </source>
</evidence>
<dbReference type="AlphaFoldDB" id="A0A9X2GBC5"/>
<dbReference type="RefSeq" id="WP_253741036.1">
    <property type="nucleotide sequence ID" value="NZ_BAABKA010000048.1"/>
</dbReference>
<dbReference type="EMBL" id="JAMZEB010000002">
    <property type="protein sequence ID" value="MCP2354560.1"/>
    <property type="molecule type" value="Genomic_DNA"/>
</dbReference>
<dbReference type="Pfam" id="PF05139">
    <property type="entry name" value="Erythro_esteras"/>
    <property type="match status" value="1"/>
</dbReference>
<dbReference type="EC" id="3.1.1.-" evidence="2"/>
<dbReference type="Gene3D" id="3.40.1660.10">
    <property type="entry name" value="EreA-like (biosynthetic domain)"/>
    <property type="match status" value="1"/>
</dbReference>
<evidence type="ECO:0000256" key="1">
    <source>
        <dbReference type="SAM" id="MobiDB-lite"/>
    </source>
</evidence>
<dbReference type="PANTHER" id="PTHR31299">
    <property type="entry name" value="ESTERASE, PUTATIVE (AFU_ORTHOLOGUE AFUA_1G05850)-RELATED"/>
    <property type="match status" value="1"/>
</dbReference>
<dbReference type="GO" id="GO:0016787">
    <property type="term" value="F:hydrolase activity"/>
    <property type="evidence" value="ECO:0007669"/>
    <property type="project" value="UniProtKB-KW"/>
</dbReference>
<proteinExistence type="predicted"/>
<dbReference type="SUPFAM" id="SSF159501">
    <property type="entry name" value="EreA/ChaN-like"/>
    <property type="match status" value="1"/>
</dbReference>
<dbReference type="Gene3D" id="1.20.1440.30">
    <property type="entry name" value="Biosynthetic Protein domain"/>
    <property type="match status" value="1"/>
</dbReference>
<dbReference type="GO" id="GO:0046677">
    <property type="term" value="P:response to antibiotic"/>
    <property type="evidence" value="ECO:0007669"/>
    <property type="project" value="InterPro"/>
</dbReference>
<dbReference type="InterPro" id="IPR007815">
    <property type="entry name" value="Emycin_Estase"/>
</dbReference>
<name>A0A9X2GBC5_9ACTN</name>
<dbReference type="CDD" id="cd14728">
    <property type="entry name" value="Ere-like"/>
    <property type="match status" value="1"/>
</dbReference>
<dbReference type="Gene3D" id="3.30.1870.10">
    <property type="entry name" value="EreA-like, domain 2"/>
    <property type="match status" value="1"/>
</dbReference>
<protein>
    <submittedName>
        <fullName evidence="2">Erythromycin esterase</fullName>
        <ecNumber evidence="2">3.1.1.-</ecNumber>
    </submittedName>
</protein>
<gene>
    <name evidence="2" type="ORF">HD597_001580</name>
</gene>
<dbReference type="InterPro" id="IPR052036">
    <property type="entry name" value="Hydrolase/PRTase-associated"/>
</dbReference>
<evidence type="ECO:0000313" key="3">
    <source>
        <dbReference type="Proteomes" id="UP001139648"/>
    </source>
</evidence>
<comment type="caution">
    <text evidence="2">The sequence shown here is derived from an EMBL/GenBank/DDBJ whole genome shotgun (WGS) entry which is preliminary data.</text>
</comment>
<dbReference type="Proteomes" id="UP001139648">
    <property type="component" value="Unassembled WGS sequence"/>
</dbReference>
<organism evidence="2 3">
    <name type="scientific">Nonomuraea thailandensis</name>
    <dbReference type="NCBI Taxonomy" id="1188745"/>
    <lineage>
        <taxon>Bacteria</taxon>
        <taxon>Bacillati</taxon>
        <taxon>Actinomycetota</taxon>
        <taxon>Actinomycetes</taxon>
        <taxon>Streptosporangiales</taxon>
        <taxon>Streptosporangiaceae</taxon>
        <taxon>Nonomuraea</taxon>
    </lineage>
</organism>
<keyword evidence="2" id="KW-0378">Hydrolase</keyword>
<reference evidence="2" key="1">
    <citation type="submission" date="2022-06" db="EMBL/GenBank/DDBJ databases">
        <title>Sequencing the genomes of 1000 actinobacteria strains.</title>
        <authorList>
            <person name="Klenk H.-P."/>
        </authorList>
    </citation>
    <scope>NUCLEOTIDE SEQUENCE</scope>
    <source>
        <strain evidence="2">DSM 46694</strain>
    </source>
</reference>
<sequence>MTTTPQARLGDTAIIPLRTLDPAAALNDLEWLDDAIGDARVVAIGESAHYNRETYELRHRLLRYLVERHGFGAYAMETGFTEGRHTDAWIRHRNDQHADDQRGNDQRGNDQRRDDQGRDAQGRDAHGADDRLGRIMASGLTSLTGLWRQMGAHLEWMRRHNATAERPIGFYGIDLGGQNASLLPGLDAVSAYLAQADPGFDLDPAVRETSAAFAATSAFAAPATLAAYAQLPAGTKDALTAGLAALAVRMRGRRLEYVRRTGAEAYERALRSMRLVVTLEAVIRDMSRGDQRSVMYNRDAEIADTVEWILRREDRIVLAAHNGHVQRWPGVLPGMDPVTPMGMHLADRLGDDYLVIGATFGTGQMLNSDAAAFQSGTIFAPAQPPEPGSLDALMHASHDGPFVVDLRRLSAADTDAVRAATVQRAGFGTFHAPVSPLDAYDLVVHLPHVTGADPDETALACSPQEVREVFSHYKPQ</sequence>
<keyword evidence="3" id="KW-1185">Reference proteome</keyword>
<dbReference type="PANTHER" id="PTHR31299:SF0">
    <property type="entry name" value="ESTERASE, PUTATIVE (AFU_ORTHOLOGUE AFUA_1G05850)-RELATED"/>
    <property type="match status" value="1"/>
</dbReference>
<accession>A0A9X2GBC5</accession>
<feature type="region of interest" description="Disordered" evidence="1">
    <location>
        <begin position="94"/>
        <end position="131"/>
    </location>
</feature>